<dbReference type="AlphaFoldDB" id="A0A4U8QC19"/>
<feature type="transmembrane region" description="Helical" evidence="1">
    <location>
        <begin position="87"/>
        <end position="107"/>
    </location>
</feature>
<comment type="caution">
    <text evidence="2">The sequence shown here is derived from an EMBL/GenBank/DDBJ whole genome shotgun (WGS) entry which is preliminary data.</text>
</comment>
<keyword evidence="3" id="KW-1185">Reference proteome</keyword>
<evidence type="ECO:0000313" key="2">
    <source>
        <dbReference type="EMBL" id="TLD02587.1"/>
    </source>
</evidence>
<reference evidence="2 3" key="1">
    <citation type="journal article" date="2019" name="Anaerobe">
        <title>Detection of Robinsoniella peoriensis in multiple bone samples of a trauma patient.</title>
        <authorList>
            <person name="Schrottner P."/>
            <person name="Hartwich K."/>
            <person name="Bunk B."/>
            <person name="Schober I."/>
            <person name="Helbig S."/>
            <person name="Rudolph W.W."/>
            <person name="Gunzer F."/>
        </authorList>
    </citation>
    <scope>NUCLEOTIDE SEQUENCE [LARGE SCALE GENOMIC DNA]</scope>
    <source>
        <strain evidence="2 3">DSM 106044</strain>
    </source>
</reference>
<keyword evidence="1" id="KW-0812">Transmembrane</keyword>
<organism evidence="2 3">
    <name type="scientific">Robinsoniella peoriensis</name>
    <dbReference type="NCBI Taxonomy" id="180332"/>
    <lineage>
        <taxon>Bacteria</taxon>
        <taxon>Bacillati</taxon>
        <taxon>Bacillota</taxon>
        <taxon>Clostridia</taxon>
        <taxon>Lachnospirales</taxon>
        <taxon>Lachnospiraceae</taxon>
        <taxon>Robinsoniella</taxon>
    </lineage>
</organism>
<accession>A0A4U8QC19</accession>
<protein>
    <submittedName>
        <fullName evidence="2">Uncharacterized protein</fullName>
    </submittedName>
</protein>
<dbReference type="EMBL" id="QGQD01000012">
    <property type="protein sequence ID" value="TLD02587.1"/>
    <property type="molecule type" value="Genomic_DNA"/>
</dbReference>
<evidence type="ECO:0000256" key="1">
    <source>
        <dbReference type="SAM" id="Phobius"/>
    </source>
</evidence>
<sequence>MKNNIWSIILLIALFLCLPVLFYSNKPKQPDSINQKLNSQESVVIGMNHAIQQLDTPDFQNAETIFRTCSVGNEGKSIQEVLRSQNLYLRGLCALLFYTLFLFVFGGVWGRPYVFLCNCFQLMEKYMLMIRTNHRKDGKKRTLSFS</sequence>
<proteinExistence type="predicted"/>
<gene>
    <name evidence="2" type="ORF">DSM106044_00566</name>
</gene>
<keyword evidence="1" id="KW-0472">Membrane</keyword>
<dbReference type="Proteomes" id="UP000306509">
    <property type="component" value="Unassembled WGS sequence"/>
</dbReference>
<keyword evidence="1" id="KW-1133">Transmembrane helix</keyword>
<evidence type="ECO:0000313" key="3">
    <source>
        <dbReference type="Proteomes" id="UP000306509"/>
    </source>
</evidence>
<feature type="transmembrane region" description="Helical" evidence="1">
    <location>
        <begin position="6"/>
        <end position="24"/>
    </location>
</feature>
<dbReference type="STRING" id="180332.GCA_000797495_00839"/>
<name>A0A4U8QC19_9FIRM</name>
<dbReference type="RefSeq" id="WP_070042085.1">
    <property type="nucleotide sequence ID" value="NZ_CABMJZ010000104.1"/>
</dbReference>